<dbReference type="STRING" id="47428.A0A284RKR2"/>
<dbReference type="Proteomes" id="UP000219338">
    <property type="component" value="Unassembled WGS sequence"/>
</dbReference>
<feature type="domain" description="LysM" evidence="5">
    <location>
        <begin position="27"/>
        <end position="74"/>
    </location>
</feature>
<evidence type="ECO:0000256" key="2">
    <source>
        <dbReference type="ARBA" id="ARBA00023026"/>
    </source>
</evidence>
<feature type="compositionally biased region" description="Low complexity" evidence="3">
    <location>
        <begin position="216"/>
        <end position="232"/>
    </location>
</feature>
<keyword evidence="7" id="KW-1185">Reference proteome</keyword>
<keyword evidence="4" id="KW-0732">Signal</keyword>
<accession>A0A284RKR2</accession>
<dbReference type="InterPro" id="IPR018392">
    <property type="entry name" value="LysM"/>
</dbReference>
<evidence type="ECO:0000256" key="1">
    <source>
        <dbReference type="ARBA" id="ARBA00022669"/>
    </source>
</evidence>
<dbReference type="Pfam" id="PF01476">
    <property type="entry name" value="LysM"/>
    <property type="match status" value="2"/>
</dbReference>
<protein>
    <recommendedName>
        <fullName evidence="5">LysM domain-containing protein</fullName>
    </recommendedName>
</protein>
<dbReference type="PANTHER" id="PTHR34997:SF1">
    <property type="entry name" value="PEPTIDOGLYCAN-BINDING LYSIN DOMAIN"/>
    <property type="match status" value="1"/>
</dbReference>
<evidence type="ECO:0000259" key="5">
    <source>
        <dbReference type="PROSITE" id="PS51782"/>
    </source>
</evidence>
<feature type="compositionally biased region" description="Acidic residues" evidence="3">
    <location>
        <begin position="233"/>
        <end position="258"/>
    </location>
</feature>
<dbReference type="InterPro" id="IPR036779">
    <property type="entry name" value="LysM_dom_sf"/>
</dbReference>
<dbReference type="AlphaFoldDB" id="A0A284RKR2"/>
<dbReference type="CDD" id="cd00118">
    <property type="entry name" value="LysM"/>
    <property type="match status" value="2"/>
</dbReference>
<reference evidence="7" key="1">
    <citation type="journal article" date="2017" name="Nat. Ecol. Evol.">
        <title>Genome expansion and lineage-specific genetic innovations in the forest pathogenic fungi Armillaria.</title>
        <authorList>
            <person name="Sipos G."/>
            <person name="Prasanna A.N."/>
            <person name="Walter M.C."/>
            <person name="O'Connor E."/>
            <person name="Balint B."/>
            <person name="Krizsan K."/>
            <person name="Kiss B."/>
            <person name="Hess J."/>
            <person name="Varga T."/>
            <person name="Slot J."/>
            <person name="Riley R."/>
            <person name="Boka B."/>
            <person name="Rigling D."/>
            <person name="Barry K."/>
            <person name="Lee J."/>
            <person name="Mihaltcheva S."/>
            <person name="LaButti K."/>
            <person name="Lipzen A."/>
            <person name="Waldron R."/>
            <person name="Moloney N.M."/>
            <person name="Sperisen C."/>
            <person name="Kredics L."/>
            <person name="Vagvoelgyi C."/>
            <person name="Patrignani A."/>
            <person name="Fitzpatrick D."/>
            <person name="Nagy I."/>
            <person name="Doyle S."/>
            <person name="Anderson J.B."/>
            <person name="Grigoriev I.V."/>
            <person name="Gueldener U."/>
            <person name="Muensterkoetter M."/>
            <person name="Nagy L.G."/>
        </authorList>
    </citation>
    <scope>NUCLEOTIDE SEQUENCE [LARGE SCALE GENOMIC DNA]</scope>
    <source>
        <strain evidence="7">C18/9</strain>
    </source>
</reference>
<dbReference type="PANTHER" id="PTHR34997">
    <property type="entry name" value="AM15"/>
    <property type="match status" value="1"/>
</dbReference>
<dbReference type="PROSITE" id="PS51782">
    <property type="entry name" value="LYSM"/>
    <property type="match status" value="2"/>
</dbReference>
<feature type="region of interest" description="Disordered" evidence="3">
    <location>
        <begin position="216"/>
        <end position="258"/>
    </location>
</feature>
<dbReference type="OrthoDB" id="5985073at2759"/>
<sequence>MFSYKALSFAVVAVPFVARSVVAHCNRQYTIQEGDICDSISAANNVSTYQLATINAGYIDSTCSNLQIGSTICLGYLNEDCSDTYVVEAEDTCEDIADGFSIDEATLYNNNPNINDKCTNIYVGEVLCVASSIAVPPAGTSIAATAIPSTATAAISAVTSSTVSIATPITSSTVTPVTSSTAIPVTSSTATPVTSSTVIPVTTSAAAPVTTVTYATTSSSSAASAATSAASTDDGDDDDDGDDEDDGDDDDLPWCDEL</sequence>
<proteinExistence type="predicted"/>
<name>A0A284RKR2_ARMOS</name>
<keyword evidence="2" id="KW-0843">Virulence</keyword>
<dbReference type="Gene3D" id="3.10.350.10">
    <property type="entry name" value="LysM domain"/>
    <property type="match status" value="2"/>
</dbReference>
<gene>
    <name evidence="6" type="ORF">ARMOST_12714</name>
</gene>
<dbReference type="SMART" id="SM00257">
    <property type="entry name" value="LysM"/>
    <property type="match status" value="2"/>
</dbReference>
<feature type="chain" id="PRO_5013193632" description="LysM domain-containing protein" evidence="4">
    <location>
        <begin position="24"/>
        <end position="258"/>
    </location>
</feature>
<evidence type="ECO:0000256" key="4">
    <source>
        <dbReference type="SAM" id="SignalP"/>
    </source>
</evidence>
<evidence type="ECO:0000256" key="3">
    <source>
        <dbReference type="SAM" id="MobiDB-lite"/>
    </source>
</evidence>
<feature type="signal peptide" evidence="4">
    <location>
        <begin position="1"/>
        <end position="23"/>
    </location>
</feature>
<dbReference type="OMA" id="PQIDSAC"/>
<evidence type="ECO:0000313" key="7">
    <source>
        <dbReference type="Proteomes" id="UP000219338"/>
    </source>
</evidence>
<dbReference type="EMBL" id="FUEG01000010">
    <property type="protein sequence ID" value="SJL09337.1"/>
    <property type="molecule type" value="Genomic_DNA"/>
</dbReference>
<dbReference type="InterPro" id="IPR052210">
    <property type="entry name" value="LysM1-like"/>
</dbReference>
<feature type="domain" description="LysM" evidence="5">
    <location>
        <begin position="83"/>
        <end position="129"/>
    </location>
</feature>
<evidence type="ECO:0000313" key="6">
    <source>
        <dbReference type="EMBL" id="SJL09337.1"/>
    </source>
</evidence>
<dbReference type="SUPFAM" id="SSF54106">
    <property type="entry name" value="LysM domain"/>
    <property type="match status" value="2"/>
</dbReference>
<organism evidence="6 7">
    <name type="scientific">Armillaria ostoyae</name>
    <name type="common">Armillaria root rot fungus</name>
    <dbReference type="NCBI Taxonomy" id="47428"/>
    <lineage>
        <taxon>Eukaryota</taxon>
        <taxon>Fungi</taxon>
        <taxon>Dikarya</taxon>
        <taxon>Basidiomycota</taxon>
        <taxon>Agaricomycotina</taxon>
        <taxon>Agaricomycetes</taxon>
        <taxon>Agaricomycetidae</taxon>
        <taxon>Agaricales</taxon>
        <taxon>Marasmiineae</taxon>
        <taxon>Physalacriaceae</taxon>
        <taxon>Armillaria</taxon>
    </lineage>
</organism>
<dbReference type="GO" id="GO:0008061">
    <property type="term" value="F:chitin binding"/>
    <property type="evidence" value="ECO:0007669"/>
    <property type="project" value="UniProtKB-KW"/>
</dbReference>
<keyword evidence="1" id="KW-0147">Chitin-binding</keyword>